<dbReference type="CDD" id="cd06445">
    <property type="entry name" value="ATase"/>
    <property type="match status" value="1"/>
</dbReference>
<gene>
    <name evidence="4" type="primary">ogt</name>
    <name evidence="4" type="ORF">BOA8489_01308</name>
</gene>
<evidence type="ECO:0000313" key="5">
    <source>
        <dbReference type="Proteomes" id="UP000201838"/>
    </source>
</evidence>
<dbReference type="InterPro" id="IPR036388">
    <property type="entry name" value="WH-like_DNA-bd_sf"/>
</dbReference>
<accession>A0A238IZW7</accession>
<keyword evidence="1" id="KW-0227">DNA damage</keyword>
<dbReference type="InterPro" id="IPR036217">
    <property type="entry name" value="MethylDNA_cys_MeTrfase_DNAb"/>
</dbReference>
<sequence>MPRLTADSPLGPITLVEVGGAIVALDWGGWGADETPVLVEAHRQLAAYFARDLRVFDLPLRPKVSERQRAFLDALIAIPFGETMTYGEIAKVTEMSAQGAGQACGANPIAIIIPCHRVTGTGHLGGFSAKGGVETKVALLRHEGAAGLLI</sequence>
<evidence type="ECO:0000259" key="2">
    <source>
        <dbReference type="Pfam" id="PF01035"/>
    </source>
</evidence>
<keyword evidence="5" id="KW-1185">Reference proteome</keyword>
<dbReference type="SUPFAM" id="SSF46767">
    <property type="entry name" value="Methylated DNA-protein cysteine methyltransferase, C-terminal domain"/>
    <property type="match status" value="1"/>
</dbReference>
<evidence type="ECO:0000313" key="4">
    <source>
        <dbReference type="EMBL" id="SMX23204.1"/>
    </source>
</evidence>
<dbReference type="InterPro" id="IPR008332">
    <property type="entry name" value="MethylG_MeTrfase_N"/>
</dbReference>
<feature type="domain" description="Methylguanine DNA methyltransferase ribonuclease-like" evidence="3">
    <location>
        <begin position="5"/>
        <end position="62"/>
    </location>
</feature>
<dbReference type="InterPro" id="IPR036631">
    <property type="entry name" value="MGMT_N_sf"/>
</dbReference>
<dbReference type="Proteomes" id="UP000201838">
    <property type="component" value="Unassembled WGS sequence"/>
</dbReference>
<feature type="domain" description="Methylated-DNA-[protein]-cysteine S-methyltransferase DNA binding" evidence="2">
    <location>
        <begin position="68"/>
        <end position="145"/>
    </location>
</feature>
<keyword evidence="4" id="KW-0808">Transferase</keyword>
<dbReference type="Gene3D" id="3.30.160.70">
    <property type="entry name" value="Methylated DNA-protein cysteine methyltransferase domain"/>
    <property type="match status" value="1"/>
</dbReference>
<keyword evidence="4" id="KW-0489">Methyltransferase</keyword>
<dbReference type="NCBIfam" id="TIGR00589">
    <property type="entry name" value="ogt"/>
    <property type="match status" value="1"/>
</dbReference>
<dbReference type="PANTHER" id="PTHR10815:SF13">
    <property type="entry name" value="METHYLATED-DNA--PROTEIN-CYSTEINE METHYLTRANSFERASE"/>
    <property type="match status" value="1"/>
</dbReference>
<name>A0A238IZW7_9RHOB</name>
<dbReference type="PANTHER" id="PTHR10815">
    <property type="entry name" value="METHYLATED-DNA--PROTEIN-CYSTEINE METHYLTRANSFERASE"/>
    <property type="match status" value="1"/>
</dbReference>
<organism evidence="4 5">
    <name type="scientific">Boseongicola aestuarii</name>
    <dbReference type="NCBI Taxonomy" id="1470561"/>
    <lineage>
        <taxon>Bacteria</taxon>
        <taxon>Pseudomonadati</taxon>
        <taxon>Pseudomonadota</taxon>
        <taxon>Alphaproteobacteria</taxon>
        <taxon>Rhodobacterales</taxon>
        <taxon>Paracoccaceae</taxon>
        <taxon>Boseongicola</taxon>
    </lineage>
</organism>
<dbReference type="RefSeq" id="WP_093973188.1">
    <property type="nucleotide sequence ID" value="NZ_FXXQ01000003.1"/>
</dbReference>
<dbReference type="OrthoDB" id="9802228at2"/>
<dbReference type="AlphaFoldDB" id="A0A238IZW7"/>
<dbReference type="GO" id="GO:0032259">
    <property type="term" value="P:methylation"/>
    <property type="evidence" value="ECO:0007669"/>
    <property type="project" value="UniProtKB-KW"/>
</dbReference>
<dbReference type="Gene3D" id="1.10.10.10">
    <property type="entry name" value="Winged helix-like DNA-binding domain superfamily/Winged helix DNA-binding domain"/>
    <property type="match status" value="1"/>
</dbReference>
<dbReference type="Pfam" id="PF01035">
    <property type="entry name" value="DNA_binding_1"/>
    <property type="match status" value="1"/>
</dbReference>
<dbReference type="SUPFAM" id="SSF53155">
    <property type="entry name" value="Methylated DNA-protein cysteine methyltransferase domain"/>
    <property type="match status" value="1"/>
</dbReference>
<protein>
    <submittedName>
        <fullName evidence="4">Methylated-DNA--protein-cysteine methyltransferase</fullName>
        <ecNumber evidence="4">2.1.1.63</ecNumber>
    </submittedName>
</protein>
<evidence type="ECO:0000259" key="3">
    <source>
        <dbReference type="Pfam" id="PF02870"/>
    </source>
</evidence>
<dbReference type="Pfam" id="PF02870">
    <property type="entry name" value="Methyltransf_1N"/>
    <property type="match status" value="1"/>
</dbReference>
<reference evidence="5" key="1">
    <citation type="submission" date="2017-05" db="EMBL/GenBank/DDBJ databases">
        <authorList>
            <person name="Rodrigo-Torres L."/>
            <person name="Arahal R. D."/>
            <person name="Lucena T."/>
        </authorList>
    </citation>
    <scope>NUCLEOTIDE SEQUENCE [LARGE SCALE GENOMIC DNA]</scope>
    <source>
        <strain evidence="5">CECT 8489</strain>
    </source>
</reference>
<dbReference type="GO" id="GO:0003908">
    <property type="term" value="F:methylated-DNA-[protein]-cysteine S-methyltransferase activity"/>
    <property type="evidence" value="ECO:0007669"/>
    <property type="project" value="UniProtKB-EC"/>
</dbReference>
<dbReference type="InterPro" id="IPR014048">
    <property type="entry name" value="MethylDNA_cys_MeTrfase_DNA-bd"/>
</dbReference>
<dbReference type="GO" id="GO:0006281">
    <property type="term" value="P:DNA repair"/>
    <property type="evidence" value="ECO:0007669"/>
    <property type="project" value="InterPro"/>
</dbReference>
<evidence type="ECO:0000256" key="1">
    <source>
        <dbReference type="ARBA" id="ARBA00022763"/>
    </source>
</evidence>
<dbReference type="EMBL" id="FXXQ01000003">
    <property type="protein sequence ID" value="SMX23204.1"/>
    <property type="molecule type" value="Genomic_DNA"/>
</dbReference>
<proteinExistence type="predicted"/>
<dbReference type="EC" id="2.1.1.63" evidence="4"/>